<dbReference type="Proteomes" id="UP000053690">
    <property type="component" value="Unassembled WGS sequence"/>
</dbReference>
<dbReference type="Gene3D" id="3.30.70.920">
    <property type="match status" value="1"/>
</dbReference>
<dbReference type="EMBL" id="LQBP01000004">
    <property type="protein sequence ID" value="KUJ79389.1"/>
    <property type="molecule type" value="Genomic_DNA"/>
</dbReference>
<reference evidence="3" key="1">
    <citation type="submission" date="2015-12" db="EMBL/GenBank/DDBJ databases">
        <authorList>
            <person name="Zhang G."/>
            <person name="Stingl U."/>
        </authorList>
    </citation>
    <scope>NUCLEOTIDE SEQUENCE [LARGE SCALE GENOMIC DNA]</scope>
    <source>
        <strain evidence="3">ZGT108</strain>
    </source>
</reference>
<dbReference type="InterPro" id="IPR011008">
    <property type="entry name" value="Dimeric_a/b-barrel"/>
</dbReference>
<evidence type="ECO:0000259" key="1">
    <source>
        <dbReference type="Pfam" id="PF01037"/>
    </source>
</evidence>
<organism evidence="2 3">
    <name type="scientific">Ruegeria profundi</name>
    <dbReference type="NCBI Taxonomy" id="1685378"/>
    <lineage>
        <taxon>Bacteria</taxon>
        <taxon>Pseudomonadati</taxon>
        <taxon>Pseudomonadota</taxon>
        <taxon>Alphaproteobacteria</taxon>
        <taxon>Rhodobacterales</taxon>
        <taxon>Roseobacteraceae</taxon>
        <taxon>Ruegeria</taxon>
    </lineage>
</organism>
<comment type="caution">
    <text evidence="2">The sequence shown here is derived from an EMBL/GenBank/DDBJ whole genome shotgun (WGS) entry which is preliminary data.</text>
</comment>
<name>A0A0X3TUI1_9RHOB</name>
<evidence type="ECO:0000313" key="3">
    <source>
        <dbReference type="Proteomes" id="UP000053690"/>
    </source>
</evidence>
<evidence type="ECO:0000313" key="2">
    <source>
        <dbReference type="EMBL" id="KUJ79389.1"/>
    </source>
</evidence>
<accession>A0A0X3TUI1</accession>
<keyword evidence="3" id="KW-1185">Reference proteome</keyword>
<sequence>MSTCVFIQIRCKPGTTYKVAEEIALREIHSELYSTSGEYDLLLKLYIPEDKDVGHFITENLLVIPNIERSLTTMTFKAF</sequence>
<gene>
    <name evidence="2" type="ORF">AVO44_09205</name>
</gene>
<dbReference type="STRING" id="1685378.AVO44_09205"/>
<dbReference type="OrthoDB" id="9799041at2"/>
<dbReference type="AlphaFoldDB" id="A0A0X3TUI1"/>
<protein>
    <submittedName>
        <fullName evidence="2">AsnC family transcriptional regulator</fullName>
    </submittedName>
</protein>
<dbReference type="RefSeq" id="WP_068335738.1">
    <property type="nucleotide sequence ID" value="NZ_JAIUZS010000004.1"/>
</dbReference>
<proteinExistence type="predicted"/>
<dbReference type="InterPro" id="IPR019887">
    <property type="entry name" value="Tscrpt_reg_AsnC/Lrp_C"/>
</dbReference>
<dbReference type="SUPFAM" id="SSF54909">
    <property type="entry name" value="Dimeric alpha+beta barrel"/>
    <property type="match status" value="1"/>
</dbReference>
<feature type="domain" description="Transcription regulator AsnC/Lrp ligand binding" evidence="1">
    <location>
        <begin position="7"/>
        <end position="77"/>
    </location>
</feature>
<dbReference type="Pfam" id="PF01037">
    <property type="entry name" value="AsnC_trans_reg"/>
    <property type="match status" value="1"/>
</dbReference>